<dbReference type="EMBL" id="CALYLO010000012">
    <property type="protein sequence ID" value="CAH8248522.1"/>
    <property type="molecule type" value="Genomic_DNA"/>
</dbReference>
<organism evidence="1 2">
    <name type="scientific">Paenibacillus melissococcoides</name>
    <dbReference type="NCBI Taxonomy" id="2912268"/>
    <lineage>
        <taxon>Bacteria</taxon>
        <taxon>Bacillati</taxon>
        <taxon>Bacillota</taxon>
        <taxon>Bacilli</taxon>
        <taxon>Bacillales</taxon>
        <taxon>Paenibacillaceae</taxon>
        <taxon>Paenibacillus</taxon>
    </lineage>
</organism>
<proteinExistence type="predicted"/>
<keyword evidence="2" id="KW-1185">Reference proteome</keyword>
<reference evidence="1" key="1">
    <citation type="submission" date="2022-06" db="EMBL/GenBank/DDBJ databases">
        <authorList>
            <person name="Dietemann V."/>
            <person name="Ory F."/>
            <person name="Dainat B."/>
            <person name="Oberhansli S."/>
        </authorList>
    </citation>
    <scope>NUCLEOTIDE SEQUENCE</scope>
    <source>
        <strain evidence="1">Ena-SAMPLE-TAB-26-04-2022-14:26:32:270-5432</strain>
    </source>
</reference>
<evidence type="ECO:0000313" key="2">
    <source>
        <dbReference type="Proteomes" id="UP001154322"/>
    </source>
</evidence>
<gene>
    <name evidence="1" type="ORF">WJ0W_005704</name>
</gene>
<sequence length="59" mass="6819">ATARGDVNRMKKLKRQVDKMVADLKEEVQRCVSGWVHSKLTLSVRRWRPLRVIDAGSRS</sequence>
<evidence type="ECO:0008006" key="3">
    <source>
        <dbReference type="Google" id="ProtNLM"/>
    </source>
</evidence>
<evidence type="ECO:0000313" key="1">
    <source>
        <dbReference type="EMBL" id="CAH8248522.1"/>
    </source>
</evidence>
<accession>A0ABN8UBK3</accession>
<protein>
    <recommendedName>
        <fullName evidence="3">Transposase</fullName>
    </recommendedName>
</protein>
<dbReference type="Proteomes" id="UP001154322">
    <property type="component" value="Unassembled WGS sequence"/>
</dbReference>
<comment type="caution">
    <text evidence="1">The sequence shown here is derived from an EMBL/GenBank/DDBJ whole genome shotgun (WGS) entry which is preliminary data.</text>
</comment>
<name>A0ABN8UBK3_9BACL</name>
<feature type="non-terminal residue" evidence="1">
    <location>
        <position position="1"/>
    </location>
</feature>
<dbReference type="RefSeq" id="WP_261948830.1">
    <property type="nucleotide sequence ID" value="NZ_CALYLO010000012.1"/>
</dbReference>